<dbReference type="InterPro" id="IPR001309">
    <property type="entry name" value="Pept_C14_p20"/>
</dbReference>
<protein>
    <submittedName>
        <fullName evidence="7">Caspase-8</fullName>
    </submittedName>
</protein>
<dbReference type="PROSITE" id="PS50207">
    <property type="entry name" value="CASPASE_P10"/>
    <property type="match status" value="1"/>
</dbReference>
<dbReference type="SUPFAM" id="SSF52129">
    <property type="entry name" value="Caspase-like"/>
    <property type="match status" value="1"/>
</dbReference>
<evidence type="ECO:0000313" key="8">
    <source>
        <dbReference type="Proteomes" id="UP001152320"/>
    </source>
</evidence>
<dbReference type="GO" id="GO:0006508">
    <property type="term" value="P:proteolysis"/>
    <property type="evidence" value="ECO:0007669"/>
    <property type="project" value="InterPro"/>
</dbReference>
<evidence type="ECO:0000313" key="7">
    <source>
        <dbReference type="EMBL" id="KAJ8044678.1"/>
    </source>
</evidence>
<gene>
    <name evidence="7" type="ORF">HOLleu_07474</name>
</gene>
<reference evidence="7" key="1">
    <citation type="submission" date="2021-10" db="EMBL/GenBank/DDBJ databases">
        <title>Tropical sea cucumber genome reveals ecological adaptation and Cuvierian tubules defense mechanism.</title>
        <authorList>
            <person name="Chen T."/>
        </authorList>
    </citation>
    <scope>NUCLEOTIDE SEQUENCE</scope>
    <source>
        <strain evidence="7">Nanhai2018</strain>
        <tissue evidence="7">Muscle</tissue>
    </source>
</reference>
<dbReference type="Pfam" id="PF00656">
    <property type="entry name" value="Peptidase_C14"/>
    <property type="match status" value="1"/>
</dbReference>
<dbReference type="InterPro" id="IPR000488">
    <property type="entry name" value="Death_dom"/>
</dbReference>
<dbReference type="SMART" id="SM00115">
    <property type="entry name" value="CASc"/>
    <property type="match status" value="1"/>
</dbReference>
<dbReference type="GO" id="GO:0005737">
    <property type="term" value="C:cytoplasm"/>
    <property type="evidence" value="ECO:0007669"/>
    <property type="project" value="UniProtKB-ARBA"/>
</dbReference>
<dbReference type="AlphaFoldDB" id="A0A9Q1CH69"/>
<evidence type="ECO:0000259" key="5">
    <source>
        <dbReference type="PROSITE" id="PS50207"/>
    </source>
</evidence>
<organism evidence="7 8">
    <name type="scientific">Holothuria leucospilota</name>
    <name type="common">Black long sea cucumber</name>
    <name type="synonym">Mertensiothuria leucospilota</name>
    <dbReference type="NCBI Taxonomy" id="206669"/>
    <lineage>
        <taxon>Eukaryota</taxon>
        <taxon>Metazoa</taxon>
        <taxon>Echinodermata</taxon>
        <taxon>Eleutherozoa</taxon>
        <taxon>Echinozoa</taxon>
        <taxon>Holothuroidea</taxon>
        <taxon>Aspidochirotacea</taxon>
        <taxon>Aspidochirotida</taxon>
        <taxon>Holothuriidae</taxon>
        <taxon>Holothuria</taxon>
    </lineage>
</organism>
<evidence type="ECO:0000259" key="6">
    <source>
        <dbReference type="PROSITE" id="PS50208"/>
    </source>
</evidence>
<dbReference type="InterPro" id="IPR011029">
    <property type="entry name" value="DEATH-like_dom_sf"/>
</dbReference>
<dbReference type="SUPFAM" id="SSF47986">
    <property type="entry name" value="DEATH domain"/>
    <property type="match status" value="1"/>
</dbReference>
<comment type="caution">
    <text evidence="7">The sequence shown here is derived from an EMBL/GenBank/DDBJ whole genome shotgun (WGS) entry which is preliminary data.</text>
</comment>
<proteinExistence type="inferred from homology"/>
<accession>A0A9Q1CH69</accession>
<evidence type="ECO:0000256" key="3">
    <source>
        <dbReference type="RuleBase" id="RU003971"/>
    </source>
</evidence>
<feature type="domain" description="Caspase family p10" evidence="5">
    <location>
        <begin position="293"/>
        <end position="384"/>
    </location>
</feature>
<dbReference type="GO" id="GO:0043067">
    <property type="term" value="P:regulation of programmed cell death"/>
    <property type="evidence" value="ECO:0007669"/>
    <property type="project" value="UniProtKB-ARBA"/>
</dbReference>
<sequence length="385" mass="43232">MADGVSRHNDIVEDDILKKELGNSISRDWLDVGRSLRLDEDTLQNIKTDNIGRQKEAILQMLYEWKKVKGENATNGALYKALKDARRADLAHRLKQRLDASNVVEPKNQQKPQAEVDENKIVTGNVPISGALLPHYNMTRKPRGKCLILTYDKFKKAEKRSGNTKDMAKLTEIFETTLEFDVENELNLDSEGTRSMIQEMAETDHTNYDCFVCFICSHGDGEAFLTKDDGRITIQEILTPFKAGNCKSLAGKPKIFFINACLGESYQRMVKYEKDGPSMSADAGVAVNLSNYVPNEADFCVVLSTVPGYTSLRHKTEGTLFVQSFYDCIKEKYNDHHLVDILTIVNSDVNQKFVKIANQLGGQNPVGQVSTLVQTLNKAIYFSSL</sequence>
<dbReference type="PROSITE" id="PS50208">
    <property type="entry name" value="CASPASE_P20"/>
    <property type="match status" value="1"/>
</dbReference>
<dbReference type="Pfam" id="PF00531">
    <property type="entry name" value="Death"/>
    <property type="match status" value="1"/>
</dbReference>
<dbReference type="OrthoDB" id="6114029at2759"/>
<name>A0A9Q1CH69_HOLLE</name>
<dbReference type="CDD" id="cd00032">
    <property type="entry name" value="CASc"/>
    <property type="match status" value="1"/>
</dbReference>
<dbReference type="Proteomes" id="UP001152320">
    <property type="component" value="Chromosome 3"/>
</dbReference>
<feature type="domain" description="Death" evidence="4">
    <location>
        <begin position="14"/>
        <end position="98"/>
    </location>
</feature>
<keyword evidence="2" id="KW-0053">Apoptosis</keyword>
<dbReference type="PRINTS" id="PR00376">
    <property type="entry name" value="IL1BCENZYME"/>
</dbReference>
<dbReference type="Gene3D" id="3.40.50.1460">
    <property type="match status" value="1"/>
</dbReference>
<dbReference type="InterPro" id="IPR029030">
    <property type="entry name" value="Caspase-like_dom_sf"/>
</dbReference>
<feature type="domain" description="Caspase family p20" evidence="6">
    <location>
        <begin position="142"/>
        <end position="265"/>
    </location>
</feature>
<evidence type="ECO:0000259" key="4">
    <source>
        <dbReference type="PROSITE" id="PS50017"/>
    </source>
</evidence>
<evidence type="ECO:0000256" key="1">
    <source>
        <dbReference type="ARBA" id="ARBA00010134"/>
    </source>
</evidence>
<evidence type="ECO:0000256" key="2">
    <source>
        <dbReference type="ARBA" id="ARBA00022703"/>
    </source>
</evidence>
<dbReference type="PANTHER" id="PTHR48169:SF7">
    <property type="entry name" value="CASPASE 10"/>
    <property type="match status" value="1"/>
</dbReference>
<dbReference type="InterPro" id="IPR002138">
    <property type="entry name" value="Pept_C14_p10"/>
</dbReference>
<dbReference type="PROSITE" id="PS50017">
    <property type="entry name" value="DEATH_DOMAIN"/>
    <property type="match status" value="1"/>
</dbReference>
<comment type="similarity">
    <text evidence="1 3">Belongs to the peptidase C14A family.</text>
</comment>
<dbReference type="InterPro" id="IPR011600">
    <property type="entry name" value="Pept_C14_caspase"/>
</dbReference>
<dbReference type="EMBL" id="JAIZAY010000003">
    <property type="protein sequence ID" value="KAJ8044678.1"/>
    <property type="molecule type" value="Genomic_DNA"/>
</dbReference>
<dbReference type="CDD" id="cd01670">
    <property type="entry name" value="Death"/>
    <property type="match status" value="1"/>
</dbReference>
<dbReference type="Gene3D" id="1.10.533.10">
    <property type="entry name" value="Death Domain, Fas"/>
    <property type="match status" value="1"/>
</dbReference>
<dbReference type="PANTHER" id="PTHR48169">
    <property type="entry name" value="DED DOMAIN-CONTAINING PROTEIN"/>
    <property type="match status" value="1"/>
</dbReference>
<dbReference type="GO" id="GO:0006915">
    <property type="term" value="P:apoptotic process"/>
    <property type="evidence" value="ECO:0007669"/>
    <property type="project" value="UniProtKB-KW"/>
</dbReference>
<dbReference type="GO" id="GO:0051604">
    <property type="term" value="P:protein maturation"/>
    <property type="evidence" value="ECO:0007669"/>
    <property type="project" value="UniProtKB-ARBA"/>
</dbReference>
<dbReference type="InterPro" id="IPR015917">
    <property type="entry name" value="Pept_C14A"/>
</dbReference>
<keyword evidence="8" id="KW-1185">Reference proteome</keyword>
<dbReference type="GO" id="GO:0004197">
    <property type="term" value="F:cysteine-type endopeptidase activity"/>
    <property type="evidence" value="ECO:0007669"/>
    <property type="project" value="InterPro"/>
</dbReference>
<dbReference type="GO" id="GO:0007165">
    <property type="term" value="P:signal transduction"/>
    <property type="evidence" value="ECO:0007669"/>
    <property type="project" value="InterPro"/>
</dbReference>